<feature type="transmembrane region" description="Helical" evidence="12">
    <location>
        <begin position="1162"/>
        <end position="1184"/>
    </location>
</feature>
<dbReference type="InterPro" id="IPR006544">
    <property type="entry name" value="P-type_TPase_V"/>
</dbReference>
<keyword evidence="3 12" id="KW-0812">Transmembrane</keyword>
<feature type="region of interest" description="Disordered" evidence="11">
    <location>
        <begin position="363"/>
        <end position="386"/>
    </location>
</feature>
<dbReference type="InterPro" id="IPR023214">
    <property type="entry name" value="HAD_sf"/>
</dbReference>
<organism evidence="16 17">
    <name type="scientific">Seminavis robusta</name>
    <dbReference type="NCBI Taxonomy" id="568900"/>
    <lineage>
        <taxon>Eukaryota</taxon>
        <taxon>Sar</taxon>
        <taxon>Stramenopiles</taxon>
        <taxon>Ochrophyta</taxon>
        <taxon>Bacillariophyta</taxon>
        <taxon>Bacillariophyceae</taxon>
        <taxon>Bacillariophycidae</taxon>
        <taxon>Naviculales</taxon>
        <taxon>Naviculaceae</taxon>
        <taxon>Seminavis</taxon>
    </lineage>
</organism>
<dbReference type="SFLD" id="SFLDF00027">
    <property type="entry name" value="p-type_atpase"/>
    <property type="match status" value="1"/>
</dbReference>
<evidence type="ECO:0000256" key="1">
    <source>
        <dbReference type="ARBA" id="ARBA00004141"/>
    </source>
</evidence>
<evidence type="ECO:0000256" key="9">
    <source>
        <dbReference type="ARBA" id="ARBA00022989"/>
    </source>
</evidence>
<keyword evidence="13" id="KW-0732">Signal</keyword>
<keyword evidence="17" id="KW-1185">Reference proteome</keyword>
<evidence type="ECO:0000256" key="2">
    <source>
        <dbReference type="ARBA" id="ARBA00006000"/>
    </source>
</evidence>
<dbReference type="SUPFAM" id="SSF81665">
    <property type="entry name" value="Calcium ATPase, transmembrane domain M"/>
    <property type="match status" value="1"/>
</dbReference>
<feature type="transmembrane region" description="Helical" evidence="12">
    <location>
        <begin position="666"/>
        <end position="689"/>
    </location>
</feature>
<dbReference type="SUPFAM" id="SSF56784">
    <property type="entry name" value="HAD-like"/>
    <property type="match status" value="1"/>
</dbReference>
<dbReference type="Proteomes" id="UP001153069">
    <property type="component" value="Unassembled WGS sequence"/>
</dbReference>
<feature type="transmembrane region" description="Helical" evidence="12">
    <location>
        <begin position="1243"/>
        <end position="1261"/>
    </location>
</feature>
<dbReference type="InterPro" id="IPR044492">
    <property type="entry name" value="P_typ_ATPase_HD_dom"/>
</dbReference>
<dbReference type="InterPro" id="IPR018303">
    <property type="entry name" value="ATPase_P-typ_P_site"/>
</dbReference>
<dbReference type="InterPro" id="IPR059000">
    <property type="entry name" value="ATPase_P-type_domA"/>
</dbReference>
<dbReference type="SUPFAM" id="SSF81660">
    <property type="entry name" value="Metal cation-transporting ATPase, ATP-binding domain N"/>
    <property type="match status" value="1"/>
</dbReference>
<keyword evidence="10 12" id="KW-0472">Membrane</keyword>
<comment type="similarity">
    <text evidence="2">Belongs to the cation transport ATPase (P-type) (TC 3.A.3) family. Type V subfamily.</text>
</comment>
<keyword evidence="9 12" id="KW-1133">Transmembrane helix</keyword>
<dbReference type="SFLD" id="SFLDS00003">
    <property type="entry name" value="Haloacid_Dehalogenase"/>
    <property type="match status" value="1"/>
</dbReference>
<evidence type="ECO:0000259" key="15">
    <source>
        <dbReference type="Pfam" id="PF00690"/>
    </source>
</evidence>
<dbReference type="Gene3D" id="3.40.50.1000">
    <property type="entry name" value="HAD superfamily/HAD-like"/>
    <property type="match status" value="1"/>
</dbReference>
<dbReference type="InterPro" id="IPR023299">
    <property type="entry name" value="ATPase_P-typ_cyto_dom_N"/>
</dbReference>
<evidence type="ECO:0000256" key="6">
    <source>
        <dbReference type="ARBA" id="ARBA00022840"/>
    </source>
</evidence>
<feature type="domain" description="Cation-transporting P-type ATPase N-terminal" evidence="15">
    <location>
        <begin position="412"/>
        <end position="454"/>
    </location>
</feature>
<protein>
    <submittedName>
        <fullName evidence="16">Probable cation-transporting ATPase 13A4</fullName>
    </submittedName>
</protein>
<feature type="transmembrane region" description="Helical" evidence="12">
    <location>
        <begin position="191"/>
        <end position="216"/>
    </location>
</feature>
<feature type="transmembrane region" description="Helical" evidence="12">
    <location>
        <begin position="1309"/>
        <end position="1328"/>
    </location>
</feature>
<dbReference type="InterPro" id="IPR001757">
    <property type="entry name" value="P_typ_ATPase"/>
</dbReference>
<reference evidence="16" key="1">
    <citation type="submission" date="2020-06" db="EMBL/GenBank/DDBJ databases">
        <authorList>
            <consortium name="Plant Systems Biology data submission"/>
        </authorList>
    </citation>
    <scope>NUCLEOTIDE SEQUENCE</scope>
    <source>
        <strain evidence="16">D6</strain>
    </source>
</reference>
<dbReference type="Pfam" id="PF00690">
    <property type="entry name" value="Cation_ATPase_N"/>
    <property type="match status" value="1"/>
</dbReference>
<dbReference type="Pfam" id="PF00122">
    <property type="entry name" value="E1-E2_ATPase"/>
    <property type="match status" value="1"/>
</dbReference>
<dbReference type="GO" id="GO:0005524">
    <property type="term" value="F:ATP binding"/>
    <property type="evidence" value="ECO:0007669"/>
    <property type="project" value="UniProtKB-KW"/>
</dbReference>
<dbReference type="InterPro" id="IPR023298">
    <property type="entry name" value="ATPase_P-typ_TM_dom_sf"/>
</dbReference>
<evidence type="ECO:0000256" key="7">
    <source>
        <dbReference type="ARBA" id="ARBA00022842"/>
    </source>
</evidence>
<feature type="chain" id="PRO_5040496624" evidence="13">
    <location>
        <begin position="17"/>
        <end position="1362"/>
    </location>
</feature>
<dbReference type="OrthoDB" id="42245at2759"/>
<dbReference type="GO" id="GO:0016020">
    <property type="term" value="C:membrane"/>
    <property type="evidence" value="ECO:0007669"/>
    <property type="project" value="UniProtKB-SubCell"/>
</dbReference>
<dbReference type="GO" id="GO:0019829">
    <property type="term" value="F:ATPase-coupled monoatomic cation transmembrane transporter activity"/>
    <property type="evidence" value="ECO:0007669"/>
    <property type="project" value="TreeGrafter"/>
</dbReference>
<feature type="signal peptide" evidence="13">
    <location>
        <begin position="1"/>
        <end position="16"/>
    </location>
</feature>
<dbReference type="GO" id="GO:0140358">
    <property type="term" value="F:P-type transmembrane transporter activity"/>
    <property type="evidence" value="ECO:0007669"/>
    <property type="project" value="InterPro"/>
</dbReference>
<dbReference type="Gene3D" id="2.70.150.10">
    <property type="entry name" value="Calcium-transporting ATPase, cytoplasmic transduction domain A"/>
    <property type="match status" value="1"/>
</dbReference>
<feature type="compositionally biased region" description="Acidic residues" evidence="11">
    <location>
        <begin position="369"/>
        <end position="380"/>
    </location>
</feature>
<comment type="subcellular location">
    <subcellularLocation>
        <location evidence="1">Membrane</location>
        <topology evidence="1">Multi-pass membrane protein</topology>
    </subcellularLocation>
</comment>
<keyword evidence="5" id="KW-0547">Nucleotide-binding</keyword>
<evidence type="ECO:0000256" key="3">
    <source>
        <dbReference type="ARBA" id="ARBA00022692"/>
    </source>
</evidence>
<feature type="transmembrane region" description="Helical" evidence="12">
    <location>
        <begin position="468"/>
        <end position="490"/>
    </location>
</feature>
<dbReference type="SUPFAM" id="SSF81653">
    <property type="entry name" value="Calcium ATPase, transduction domain A"/>
    <property type="match status" value="1"/>
</dbReference>
<dbReference type="PROSITE" id="PS01229">
    <property type="entry name" value="COF_2"/>
    <property type="match status" value="1"/>
</dbReference>
<comment type="caution">
    <text evidence="16">The sequence shown here is derived from an EMBL/GenBank/DDBJ whole genome shotgun (WGS) entry which is preliminary data.</text>
</comment>
<dbReference type="NCBIfam" id="TIGR01494">
    <property type="entry name" value="ATPase_P-type"/>
    <property type="match status" value="2"/>
</dbReference>
<evidence type="ECO:0000259" key="14">
    <source>
        <dbReference type="Pfam" id="PF00122"/>
    </source>
</evidence>
<evidence type="ECO:0000256" key="10">
    <source>
        <dbReference type="ARBA" id="ARBA00023136"/>
    </source>
</evidence>
<evidence type="ECO:0000256" key="11">
    <source>
        <dbReference type="SAM" id="MobiDB-lite"/>
    </source>
</evidence>
<dbReference type="PROSITE" id="PS00154">
    <property type="entry name" value="ATPASE_E1_E2"/>
    <property type="match status" value="1"/>
</dbReference>
<evidence type="ECO:0000313" key="16">
    <source>
        <dbReference type="EMBL" id="CAB9522557.1"/>
    </source>
</evidence>
<proteinExistence type="inferred from homology"/>
<dbReference type="InterPro" id="IPR036412">
    <property type="entry name" value="HAD-like_sf"/>
</dbReference>
<dbReference type="PRINTS" id="PR00119">
    <property type="entry name" value="CATATPASE"/>
</dbReference>
<evidence type="ECO:0000256" key="4">
    <source>
        <dbReference type="ARBA" id="ARBA00022723"/>
    </source>
</evidence>
<name>A0A9N8EK46_9STRA</name>
<feature type="transmembrane region" description="Helical" evidence="12">
    <location>
        <begin position="633"/>
        <end position="654"/>
    </location>
</feature>
<dbReference type="SFLD" id="SFLDG00002">
    <property type="entry name" value="C1.7:_P-type_atpase_like"/>
    <property type="match status" value="1"/>
</dbReference>
<dbReference type="PANTHER" id="PTHR45630:SF11">
    <property type="entry name" value="CATION-TRANSPORTING P-TYPE ATPASE N-TERMINAL DOMAIN-CONTAINING PROTEIN"/>
    <property type="match status" value="1"/>
</dbReference>
<sequence length="1362" mass="151083">MAAAVWLLLLASFTQADFGDTVDPTFNCPALTTCAQVCVATVDDCPSEMACPNFNETLCADGSCASVCDDDEELETPCAFDCAPVACHRIDDTFDQCQEKYGHLYDNETNCGELESLYETELLTFTEPAYIVGYVWASAVTLFMLLWCAVNQRLLPVQGSTQTLQVDAKVTNTNTDTTCTQTGYKIHPIGLLLFVLVCLTFWGWSACMIFLTLQYYKWNEQWQVDGLKLHFEDEEQLLKTFIIVWGVGFAWCFALKWPYSISSLFLRRCNLRDATHVAVFLKQKQEMKETAQLTSTWSKIKKGFETLFAGINSAMAFVFSDVDAPLRNQGIYQYCKVQKDPTTGTRSFVFLLRRYNLVDRKDATTMDKTEEEEEETEDAENANTQTSQNEMIFLPGSWTVGETLGDIARKGDTESGLSEDQVAERYQVIGRNIIEMEQPSFWKVLGEEFNKPFYTYQLYMVWTWFPLYYFYMAMVIAFTITISAITVSIFHYRNLCNLYKITHVEGKATVLRNGAWTQVDQTSLVPGDIVKVTPGVTYCDMVLLSGNDTLLDESALTGEATPMVKTPLDTSEPKTAYAPGTHKRHTISAGTTVLEAEEAKAIVMKTASYTAKGELLREIFSFRRHGFKFDQEVYIVMGILILYAIVGFCIVIALVGDEGAVVGFFYGIYVVASAIPPLLPTTFTVSVGVSDLRLAKKRIACANSESILIAGKVSLCFFDKTGTITKQGLDFQSAKPADNWQTDTLTTAMSCCHSVARTKGGQLIGNPVDKTMFLSSGASFREGEGSSPVIMDKTGGELEIVRHFDFDHHRMTQSVIVKLPDGTFVAFVKGSGESVSKICQATSLPSDFHSSLRQSASEGVYQISVATKPIDAATVASIVRDDVEKDCTYLGVINFLNTIREETPDVIRQLSDGSVESTVVTGDNTLVGIRVAREAGIMSRAKKVVLGTINTEGADGEIVWTDETGMASTMPSRERLETNDIEIALSGSAWLALLRTDPKLAKYMAPFVRVFGRCTPHDKVSVVDTFVELGFITCMVGDGGNDCGALKAAHVGVALSDAEASICSPFTSMDRSITSVVEVLKEGRCALASAFAVYKFIIMYGQITTMNQIMNAYFQITFAEWNWVWIDGVWPITLAYTLPLARAAKSLAKTRPTASILGLQTVMSVFFMITFHFIFTVIALAVLFQQDWFQCRQWVPTDLLNALVIGDNYETQVIFLVTGAQYISSAIALNFGYEFRAGWFRNYVFVLLVIACCFIHTYIIFVPSKLSCFWRVNCVNENVVGGVTGGFAVIPIQNSFNTTMMPDDFQWKIYVIIAANTVAVSAFEYFGINGIRRYFAAKRLAAEEEEAQSTKTSGVYSRELSA</sequence>
<keyword evidence="7" id="KW-0460">Magnesium</keyword>
<gene>
    <name evidence="16" type="ORF">SEMRO_1316_G262130.1</name>
</gene>
<dbReference type="InterPro" id="IPR008250">
    <property type="entry name" value="ATPase_P-typ_transduc_dom_A_sf"/>
</dbReference>
<evidence type="ECO:0000256" key="8">
    <source>
        <dbReference type="ARBA" id="ARBA00022967"/>
    </source>
</evidence>
<keyword evidence="4" id="KW-0479">Metal-binding</keyword>
<accession>A0A9N8EK46</accession>
<dbReference type="PANTHER" id="PTHR45630">
    <property type="entry name" value="CATION-TRANSPORTING ATPASE-RELATED"/>
    <property type="match status" value="1"/>
</dbReference>
<evidence type="ECO:0000256" key="5">
    <source>
        <dbReference type="ARBA" id="ARBA00022741"/>
    </source>
</evidence>
<feature type="transmembrane region" description="Helical" evidence="12">
    <location>
        <begin position="236"/>
        <end position="257"/>
    </location>
</feature>
<dbReference type="InterPro" id="IPR004014">
    <property type="entry name" value="ATPase_P-typ_cation-transptr_N"/>
</dbReference>
<keyword evidence="6" id="KW-0067">ATP-binding</keyword>
<evidence type="ECO:0000313" key="17">
    <source>
        <dbReference type="Proteomes" id="UP001153069"/>
    </source>
</evidence>
<feature type="transmembrane region" description="Helical" evidence="12">
    <location>
        <begin position="1213"/>
        <end position="1231"/>
    </location>
</feature>
<evidence type="ECO:0000256" key="13">
    <source>
        <dbReference type="SAM" id="SignalP"/>
    </source>
</evidence>
<feature type="transmembrane region" description="Helical" evidence="12">
    <location>
        <begin position="129"/>
        <end position="150"/>
    </location>
</feature>
<feature type="domain" description="P-type ATPase A" evidence="14">
    <location>
        <begin position="505"/>
        <end position="618"/>
    </location>
</feature>
<dbReference type="NCBIfam" id="TIGR01657">
    <property type="entry name" value="P-ATPase-V"/>
    <property type="match status" value="1"/>
</dbReference>
<dbReference type="GO" id="GO:0016887">
    <property type="term" value="F:ATP hydrolysis activity"/>
    <property type="evidence" value="ECO:0007669"/>
    <property type="project" value="InterPro"/>
</dbReference>
<feature type="transmembrane region" description="Helical" evidence="12">
    <location>
        <begin position="1123"/>
        <end position="1141"/>
    </location>
</feature>
<keyword evidence="8" id="KW-1278">Translocase</keyword>
<evidence type="ECO:0000256" key="12">
    <source>
        <dbReference type="SAM" id="Phobius"/>
    </source>
</evidence>
<dbReference type="GO" id="GO:0046872">
    <property type="term" value="F:metal ion binding"/>
    <property type="evidence" value="ECO:0007669"/>
    <property type="project" value="UniProtKB-KW"/>
</dbReference>
<dbReference type="Gene3D" id="1.20.1110.10">
    <property type="entry name" value="Calcium-transporting ATPase, transmembrane domain"/>
    <property type="match status" value="1"/>
</dbReference>
<dbReference type="EMBL" id="CAICTM010001314">
    <property type="protein sequence ID" value="CAB9522557.1"/>
    <property type="molecule type" value="Genomic_DNA"/>
</dbReference>
<dbReference type="Gene3D" id="3.40.1110.10">
    <property type="entry name" value="Calcium-transporting ATPase, cytoplasmic domain N"/>
    <property type="match status" value="1"/>
</dbReference>